<name>A0ABV8KDN6_9BACL</name>
<keyword evidence="4" id="KW-1185">Reference proteome</keyword>
<dbReference type="Proteomes" id="UP001595715">
    <property type="component" value="Unassembled WGS sequence"/>
</dbReference>
<feature type="chain" id="PRO_5047106611" evidence="2">
    <location>
        <begin position="26"/>
        <end position="340"/>
    </location>
</feature>
<keyword evidence="2" id="KW-0732">Signal</keyword>
<evidence type="ECO:0000313" key="3">
    <source>
        <dbReference type="EMBL" id="MFC4104090.1"/>
    </source>
</evidence>
<organism evidence="3 4">
    <name type="scientific">Paenibacillus xanthanilyticus</name>
    <dbReference type="NCBI Taxonomy" id="1783531"/>
    <lineage>
        <taxon>Bacteria</taxon>
        <taxon>Bacillati</taxon>
        <taxon>Bacillota</taxon>
        <taxon>Bacilli</taxon>
        <taxon>Bacillales</taxon>
        <taxon>Paenibacillaceae</taxon>
        <taxon>Paenibacillus</taxon>
    </lineage>
</organism>
<feature type="region of interest" description="Disordered" evidence="1">
    <location>
        <begin position="34"/>
        <end position="69"/>
    </location>
</feature>
<reference evidence="4" key="1">
    <citation type="journal article" date="2019" name="Int. J. Syst. Evol. Microbiol.">
        <title>The Global Catalogue of Microorganisms (GCM) 10K type strain sequencing project: providing services to taxonomists for standard genome sequencing and annotation.</title>
        <authorList>
            <consortium name="The Broad Institute Genomics Platform"/>
            <consortium name="The Broad Institute Genome Sequencing Center for Infectious Disease"/>
            <person name="Wu L."/>
            <person name="Ma J."/>
        </authorList>
    </citation>
    <scope>NUCLEOTIDE SEQUENCE [LARGE SCALE GENOMIC DNA]</scope>
    <source>
        <strain evidence="4">IBRC-M 10987</strain>
    </source>
</reference>
<dbReference type="EMBL" id="JBHSAM010000036">
    <property type="protein sequence ID" value="MFC4104090.1"/>
    <property type="molecule type" value="Genomic_DNA"/>
</dbReference>
<feature type="signal peptide" evidence="2">
    <location>
        <begin position="1"/>
        <end position="25"/>
    </location>
</feature>
<evidence type="ECO:0000256" key="1">
    <source>
        <dbReference type="SAM" id="MobiDB-lite"/>
    </source>
</evidence>
<feature type="compositionally biased region" description="Low complexity" evidence="1">
    <location>
        <begin position="40"/>
        <end position="54"/>
    </location>
</feature>
<proteinExistence type="predicted"/>
<sequence>MTRQTQWRSYTALLMAIMLAGTLLVGCGKASDPGGDTVHNEQTGSGSTGSETTNGGNGSNDADSADQEKTERIVAEYEALKTKQADAKERLAFLDANLAKLPADEADRIMRDMLAFYEQDLEPAQQRLADQRIDEQLAAIEWPITPEKLNQVTDDKVKRAIENVWAEGYKLEATEGMIFPVVDYGLLKKHAGSLSPQLVDYIALLALESDEKSSSDAGLVISWDQLAERTLAHEAYLTRYPDAPEFARVKQLFQNYLSMYLYGLNNTPVFDFDTYKLAEEVKASYTKTVAAHPDTKTGEIVKGFLAVLERNDWQVFVKKNGEQADVPEVKAYREKALAEL</sequence>
<dbReference type="RefSeq" id="WP_377722630.1">
    <property type="nucleotide sequence ID" value="NZ_JBHSAM010000036.1"/>
</dbReference>
<gene>
    <name evidence="3" type="ORF">ACFOZ8_31170</name>
</gene>
<accession>A0ABV8KDN6</accession>
<evidence type="ECO:0000313" key="4">
    <source>
        <dbReference type="Proteomes" id="UP001595715"/>
    </source>
</evidence>
<dbReference type="PROSITE" id="PS51257">
    <property type="entry name" value="PROKAR_LIPOPROTEIN"/>
    <property type="match status" value="1"/>
</dbReference>
<protein>
    <submittedName>
        <fullName evidence="3">Uncharacterized protein</fullName>
    </submittedName>
</protein>
<comment type="caution">
    <text evidence="3">The sequence shown here is derived from an EMBL/GenBank/DDBJ whole genome shotgun (WGS) entry which is preliminary data.</text>
</comment>
<evidence type="ECO:0000256" key="2">
    <source>
        <dbReference type="SAM" id="SignalP"/>
    </source>
</evidence>